<evidence type="ECO:0000256" key="1">
    <source>
        <dbReference type="SAM" id="Coils"/>
    </source>
</evidence>
<dbReference type="EMBL" id="LVHF01000012">
    <property type="protein sequence ID" value="OAN18758.1"/>
    <property type="molecule type" value="Genomic_DNA"/>
</dbReference>
<organism evidence="3 4">
    <name type="scientific">Photobacterium jeanii</name>
    <dbReference type="NCBI Taxonomy" id="858640"/>
    <lineage>
        <taxon>Bacteria</taxon>
        <taxon>Pseudomonadati</taxon>
        <taxon>Pseudomonadota</taxon>
        <taxon>Gammaproteobacteria</taxon>
        <taxon>Vibrionales</taxon>
        <taxon>Vibrionaceae</taxon>
        <taxon>Photobacterium</taxon>
    </lineage>
</organism>
<evidence type="ECO:0000313" key="4">
    <source>
        <dbReference type="Proteomes" id="UP000078503"/>
    </source>
</evidence>
<sequence length="113" mass="13270">MKKKLLTTIVLASISLIPNAYANQDHEQRIRELEYQVRLLSHQLEQLEANINGEPSEKINGKHMYHCQLSVFGNHYQSRSTQRGQALTKVVNRCNREHDEMFCQPEEVECERF</sequence>
<feature type="coiled-coil region" evidence="1">
    <location>
        <begin position="23"/>
        <end position="50"/>
    </location>
</feature>
<gene>
    <name evidence="3" type="ORF">A3K86_07815</name>
</gene>
<keyword evidence="2" id="KW-0732">Signal</keyword>
<dbReference type="OrthoDB" id="6650121at2"/>
<evidence type="ECO:0000313" key="3">
    <source>
        <dbReference type="EMBL" id="OAN18758.1"/>
    </source>
</evidence>
<protein>
    <submittedName>
        <fullName evidence="3">Uncharacterized protein</fullName>
    </submittedName>
</protein>
<keyword evidence="4" id="KW-1185">Reference proteome</keyword>
<reference evidence="3 4" key="1">
    <citation type="submission" date="2016-03" db="EMBL/GenBank/DDBJ databases">
        <title>Photobacterium proteolyticum sp. nov. a protease producing bacterium isolated from ocean sediments of Laizhou Bay.</title>
        <authorList>
            <person name="Li Y."/>
        </authorList>
    </citation>
    <scope>NUCLEOTIDE SEQUENCE [LARGE SCALE GENOMIC DNA]</scope>
    <source>
        <strain evidence="3 4">R-40508</strain>
    </source>
</reference>
<name>A0A178KMY6_9GAMM</name>
<evidence type="ECO:0000256" key="2">
    <source>
        <dbReference type="SAM" id="SignalP"/>
    </source>
</evidence>
<dbReference type="STRING" id="858640.A3K86_07815"/>
<dbReference type="RefSeq" id="WP_068330110.1">
    <property type="nucleotide sequence ID" value="NZ_LVHF01000012.1"/>
</dbReference>
<dbReference type="Proteomes" id="UP000078503">
    <property type="component" value="Unassembled WGS sequence"/>
</dbReference>
<keyword evidence="1" id="KW-0175">Coiled coil</keyword>
<dbReference type="AlphaFoldDB" id="A0A178KMY6"/>
<feature type="chain" id="PRO_5008090461" evidence="2">
    <location>
        <begin position="23"/>
        <end position="113"/>
    </location>
</feature>
<comment type="caution">
    <text evidence="3">The sequence shown here is derived from an EMBL/GenBank/DDBJ whole genome shotgun (WGS) entry which is preliminary data.</text>
</comment>
<proteinExistence type="predicted"/>
<feature type="signal peptide" evidence="2">
    <location>
        <begin position="1"/>
        <end position="22"/>
    </location>
</feature>
<accession>A0A178KMY6</accession>